<name>A0ABS4U072_9PSEU</name>
<evidence type="ECO:0000313" key="7">
    <source>
        <dbReference type="Proteomes" id="UP001519332"/>
    </source>
</evidence>
<protein>
    <submittedName>
        <fullName evidence="6">Pimeloyl-ACP methyl ester carboxylesterase</fullName>
    </submittedName>
</protein>
<evidence type="ECO:0000256" key="3">
    <source>
        <dbReference type="ARBA" id="ARBA00022801"/>
    </source>
</evidence>
<dbReference type="SUPFAM" id="SSF53474">
    <property type="entry name" value="alpha/beta-Hydrolases"/>
    <property type="match status" value="1"/>
</dbReference>
<comment type="similarity">
    <text evidence="1">Belongs to the peptidase S33 family.</text>
</comment>
<dbReference type="PANTHER" id="PTHR43248:SF29">
    <property type="entry name" value="TRIPEPTIDYL AMINOPEPTIDASE"/>
    <property type="match status" value="1"/>
</dbReference>
<accession>A0ABS4U072</accession>
<evidence type="ECO:0000313" key="6">
    <source>
        <dbReference type="EMBL" id="MBP2329570.1"/>
    </source>
</evidence>
<dbReference type="RefSeq" id="WP_209646323.1">
    <property type="nucleotide sequence ID" value="NZ_JAGINW010000001.1"/>
</dbReference>
<proteinExistence type="inferred from homology"/>
<dbReference type="PANTHER" id="PTHR43248">
    <property type="entry name" value="2-SUCCINYL-6-HYDROXY-2,4-CYCLOHEXADIENE-1-CARBOXYLATE SYNTHASE"/>
    <property type="match status" value="1"/>
</dbReference>
<reference evidence="6 7" key="1">
    <citation type="submission" date="2021-03" db="EMBL/GenBank/DDBJ databases">
        <title>Sequencing the genomes of 1000 actinobacteria strains.</title>
        <authorList>
            <person name="Klenk H.-P."/>
        </authorList>
    </citation>
    <scope>NUCLEOTIDE SEQUENCE [LARGE SCALE GENOMIC DNA]</scope>
    <source>
        <strain evidence="6 7">DSM 46670</strain>
    </source>
</reference>
<dbReference type="Pfam" id="PF00561">
    <property type="entry name" value="Abhydrolase_1"/>
    <property type="match status" value="1"/>
</dbReference>
<dbReference type="EMBL" id="JAGINW010000001">
    <property type="protein sequence ID" value="MBP2329570.1"/>
    <property type="molecule type" value="Genomic_DNA"/>
</dbReference>
<evidence type="ECO:0000259" key="4">
    <source>
        <dbReference type="Pfam" id="PF00561"/>
    </source>
</evidence>
<evidence type="ECO:0000256" key="1">
    <source>
        <dbReference type="ARBA" id="ARBA00010088"/>
    </source>
</evidence>
<feature type="domain" description="Peptidase S33 tripeptidyl aminopeptidase-like C-terminal" evidence="5">
    <location>
        <begin position="440"/>
        <end position="535"/>
    </location>
</feature>
<sequence>MDAAQKFSARRKPLLVAGVAVVALIAGVVPAFATPVASSAVPVPERYLTQRIEWKSCFPEEPPPGLPPGSERLECGSFAAPRNWNRPEDKVDVVVAVSRLRPASGAKPRGSVLTNPGGPGGPGRLLPLVFLAADRDKLLDNMEVVGIDVRGTGDSTNVSCGNVPFSPLDPRDRSPANVDLILDTMRLLARSCQTRSGELGRYITTEQTVRDHDLLRHLLGREKISWIGYSGGTWLGAYYATYFPHRVDKFVLDSNVEFTTSWQEVFRWQPLGFERRFREHFLSWVAMYGNVYHLGTTAEAVRQVYEQVRATLAERPVEVDIDGVVITVDAVTLDSVIIGSLYSKYAFPLLARFLRAVRKATGTPGHAIAFGQSREAAAQLQAAQRRLRGLSPPMPGQQADDAFTATASAITCNDTPWQGDRASLIRESERQGRRYPLVGWYTIFEPCVFWKRPNLFLPQPTGQGVPPVLMVQSTHDPATPLEGAERAHRRFAGSRLLTVTGEGDHGIYAGGNPCVDNQVEAFVVDGKVPAGDLSCPGMPLPEPDADPQSANPLQAVARFHRLTGPLPK</sequence>
<dbReference type="InterPro" id="IPR051601">
    <property type="entry name" value="Serine_prot/Carboxylest_S33"/>
</dbReference>
<dbReference type="Gene3D" id="3.40.50.1820">
    <property type="entry name" value="alpha/beta hydrolase"/>
    <property type="match status" value="2"/>
</dbReference>
<dbReference type="InterPro" id="IPR013595">
    <property type="entry name" value="Pept_S33_TAP-like_C"/>
</dbReference>
<dbReference type="Proteomes" id="UP001519332">
    <property type="component" value="Unassembled WGS sequence"/>
</dbReference>
<evidence type="ECO:0000256" key="2">
    <source>
        <dbReference type="ARBA" id="ARBA00022729"/>
    </source>
</evidence>
<keyword evidence="3" id="KW-0378">Hydrolase</keyword>
<dbReference type="InterPro" id="IPR000073">
    <property type="entry name" value="AB_hydrolase_1"/>
</dbReference>
<organism evidence="6 7">
    <name type="scientific">Kibdelosporangium banguiense</name>
    <dbReference type="NCBI Taxonomy" id="1365924"/>
    <lineage>
        <taxon>Bacteria</taxon>
        <taxon>Bacillati</taxon>
        <taxon>Actinomycetota</taxon>
        <taxon>Actinomycetes</taxon>
        <taxon>Pseudonocardiales</taxon>
        <taxon>Pseudonocardiaceae</taxon>
        <taxon>Kibdelosporangium</taxon>
    </lineage>
</organism>
<dbReference type="InterPro" id="IPR029058">
    <property type="entry name" value="AB_hydrolase_fold"/>
</dbReference>
<comment type="caution">
    <text evidence="6">The sequence shown here is derived from an EMBL/GenBank/DDBJ whole genome shotgun (WGS) entry which is preliminary data.</text>
</comment>
<dbReference type="Pfam" id="PF08386">
    <property type="entry name" value="Abhydrolase_4"/>
    <property type="match status" value="1"/>
</dbReference>
<keyword evidence="7" id="KW-1185">Reference proteome</keyword>
<keyword evidence="2" id="KW-0732">Signal</keyword>
<feature type="domain" description="AB hydrolase-1" evidence="4">
    <location>
        <begin position="137"/>
        <end position="284"/>
    </location>
</feature>
<evidence type="ECO:0000259" key="5">
    <source>
        <dbReference type="Pfam" id="PF08386"/>
    </source>
</evidence>
<gene>
    <name evidence="6" type="ORF">JOF56_009955</name>
</gene>